<comment type="caution">
    <text evidence="1">The sequence shown here is derived from an EMBL/GenBank/DDBJ whole genome shotgun (WGS) entry which is preliminary data.</text>
</comment>
<organism evidence="1 2">
    <name type="scientific">Asanoa ferruginea</name>
    <dbReference type="NCBI Taxonomy" id="53367"/>
    <lineage>
        <taxon>Bacteria</taxon>
        <taxon>Bacillati</taxon>
        <taxon>Actinomycetota</taxon>
        <taxon>Actinomycetes</taxon>
        <taxon>Micromonosporales</taxon>
        <taxon>Micromonosporaceae</taxon>
        <taxon>Asanoa</taxon>
    </lineage>
</organism>
<dbReference type="RefSeq" id="WP_116067252.1">
    <property type="nucleotide sequence ID" value="NZ_BONB01000061.1"/>
</dbReference>
<dbReference type="AlphaFoldDB" id="A0A3D9ZE71"/>
<dbReference type="Proteomes" id="UP000256913">
    <property type="component" value="Unassembled WGS sequence"/>
</dbReference>
<sequence>MPDGVPSIDLVAGQWDGPRDRWLAAFTPGNTTFSGHLPALVDAPDGLARSYYLAAWQAVRGDAGPRAAALLDPTRTRARLLADLARAAGSFRAIESYLVVTGDLDLLAEKAGGATVLDHLRALAVIPAAIGPVAVDAARVGRARALAALLRRIGERDGAAAIELAAADRAREVLGRYAGGGRWHAVARQPGETPDDWAGAFLAVAGEMPEFLDLRQRTELVAFFGRELGDESPGAVAYPLCRLGRTDLAAALLAGAERPGAADLEAILAGLFGIRADFAGWEAGTRRVNPRGLGRLENLPAALT</sequence>
<proteinExistence type="predicted"/>
<keyword evidence="2" id="KW-1185">Reference proteome</keyword>
<reference evidence="1 2" key="1">
    <citation type="submission" date="2018-08" db="EMBL/GenBank/DDBJ databases">
        <title>Sequencing the genomes of 1000 actinobacteria strains.</title>
        <authorList>
            <person name="Klenk H.-P."/>
        </authorList>
    </citation>
    <scope>NUCLEOTIDE SEQUENCE [LARGE SCALE GENOMIC DNA]</scope>
    <source>
        <strain evidence="1 2">DSM 44099</strain>
    </source>
</reference>
<name>A0A3D9ZE71_9ACTN</name>
<accession>A0A3D9ZE71</accession>
<dbReference type="OrthoDB" id="5165349at2"/>
<gene>
    <name evidence="1" type="ORF">DFJ67_1560</name>
</gene>
<evidence type="ECO:0000313" key="2">
    <source>
        <dbReference type="Proteomes" id="UP000256913"/>
    </source>
</evidence>
<dbReference type="EMBL" id="QUMQ01000001">
    <property type="protein sequence ID" value="REF95601.1"/>
    <property type="molecule type" value="Genomic_DNA"/>
</dbReference>
<evidence type="ECO:0000313" key="1">
    <source>
        <dbReference type="EMBL" id="REF95601.1"/>
    </source>
</evidence>
<protein>
    <submittedName>
        <fullName evidence="1">Uncharacterized protein</fullName>
    </submittedName>
</protein>